<evidence type="ECO:0008006" key="4">
    <source>
        <dbReference type="Google" id="ProtNLM"/>
    </source>
</evidence>
<accession>A0A8H6J831</accession>
<evidence type="ECO:0000313" key="3">
    <source>
        <dbReference type="Proteomes" id="UP000652219"/>
    </source>
</evidence>
<comment type="caution">
    <text evidence="2">The sequence shown here is derived from an EMBL/GenBank/DDBJ whole genome shotgun (WGS) entry which is preliminary data.</text>
</comment>
<dbReference type="EMBL" id="WIGN01000128">
    <property type="protein sequence ID" value="KAF6807863.1"/>
    <property type="molecule type" value="Genomic_DNA"/>
</dbReference>
<gene>
    <name evidence="2" type="ORF">CSOJ01_07903</name>
</gene>
<evidence type="ECO:0000256" key="1">
    <source>
        <dbReference type="SAM" id="MobiDB-lite"/>
    </source>
</evidence>
<dbReference type="AlphaFoldDB" id="A0A8H6J831"/>
<protein>
    <recommendedName>
        <fullName evidence="4">Protein kinase domain-containing protein</fullName>
    </recommendedName>
</protein>
<dbReference type="Proteomes" id="UP000652219">
    <property type="component" value="Unassembled WGS sequence"/>
</dbReference>
<proteinExistence type="predicted"/>
<reference evidence="2 3" key="1">
    <citation type="journal article" date="2020" name="Phytopathology">
        <title>Genome Sequence Resources of Colletotrichum truncatum, C. plurivorum, C. musicola, and C. sojae: Four Species Pathogenic to Soybean (Glycine max).</title>
        <authorList>
            <person name="Rogerio F."/>
            <person name="Boufleur T.R."/>
            <person name="Ciampi-Guillardi M."/>
            <person name="Sukno S.A."/>
            <person name="Thon M.R."/>
            <person name="Massola Junior N.S."/>
            <person name="Baroncelli R."/>
        </authorList>
    </citation>
    <scope>NUCLEOTIDE SEQUENCE [LARGE SCALE GENOMIC DNA]</scope>
    <source>
        <strain evidence="2 3">LFN0009</strain>
    </source>
</reference>
<feature type="region of interest" description="Disordered" evidence="1">
    <location>
        <begin position="395"/>
        <end position="437"/>
    </location>
</feature>
<keyword evidence="3" id="KW-1185">Reference proteome</keyword>
<organism evidence="2 3">
    <name type="scientific">Colletotrichum sojae</name>
    <dbReference type="NCBI Taxonomy" id="2175907"/>
    <lineage>
        <taxon>Eukaryota</taxon>
        <taxon>Fungi</taxon>
        <taxon>Dikarya</taxon>
        <taxon>Ascomycota</taxon>
        <taxon>Pezizomycotina</taxon>
        <taxon>Sordariomycetes</taxon>
        <taxon>Hypocreomycetidae</taxon>
        <taxon>Glomerellales</taxon>
        <taxon>Glomerellaceae</taxon>
        <taxon>Colletotrichum</taxon>
        <taxon>Colletotrichum orchidearum species complex</taxon>
    </lineage>
</organism>
<sequence length="437" mass="51173">MDYLKYVSPAVVYMDDKELELYPFVPGPPTYDTGVHIYEPHVLRVAGHVRGFDTDETKYSETKARIRIEDNIRVRKGETQIFRCTVVDAPREDQPSCCPLTMSLQGNASEKMPISRSLVAKAFDCEYYAWPNTRGSGDRVAERAFSREFAAYKFYYENNKTGYPHVMPQFYGGWVIKTENRYRKYVKHDDDHPKFRYVYLLLIEFIEGRSVESLCEREEDIFDPDWVGYLIPLDLPLSFLRVDDDSVTRILFDKTKRQLVIKQMLYGLVVGKHLGVKHRPVKPSNVFVSLVDGHTDELRVVFLGHGETEIWPHTEEGKTEGAPVVTLLPCPPHPYYYWNDDRLDDFHGWWPPARNNVKEYWEEMKERERQFHEWPCSDEVFGPVEEAEDVMAELERTGRDWPHPYPKLSTSETLDDILETRELEREEQEPGASSNEH</sequence>
<evidence type="ECO:0000313" key="2">
    <source>
        <dbReference type="EMBL" id="KAF6807863.1"/>
    </source>
</evidence>
<name>A0A8H6J831_9PEZI</name>